<organism evidence="1 2">
    <name type="scientific">Rhodocollybia butyracea</name>
    <dbReference type="NCBI Taxonomy" id="206335"/>
    <lineage>
        <taxon>Eukaryota</taxon>
        <taxon>Fungi</taxon>
        <taxon>Dikarya</taxon>
        <taxon>Basidiomycota</taxon>
        <taxon>Agaricomycotina</taxon>
        <taxon>Agaricomycetes</taxon>
        <taxon>Agaricomycetidae</taxon>
        <taxon>Agaricales</taxon>
        <taxon>Marasmiineae</taxon>
        <taxon>Omphalotaceae</taxon>
        <taxon>Rhodocollybia</taxon>
    </lineage>
</organism>
<protein>
    <submittedName>
        <fullName evidence="1">Uncharacterized protein</fullName>
    </submittedName>
</protein>
<reference evidence="1" key="1">
    <citation type="submission" date="2020-11" db="EMBL/GenBank/DDBJ databases">
        <authorList>
            <consortium name="DOE Joint Genome Institute"/>
            <person name="Ahrendt S."/>
            <person name="Riley R."/>
            <person name="Andreopoulos W."/>
            <person name="Labutti K."/>
            <person name="Pangilinan J."/>
            <person name="Ruiz-Duenas F.J."/>
            <person name="Barrasa J.M."/>
            <person name="Sanchez-Garcia M."/>
            <person name="Camarero S."/>
            <person name="Miyauchi S."/>
            <person name="Serrano A."/>
            <person name="Linde D."/>
            <person name="Babiker R."/>
            <person name="Drula E."/>
            <person name="Ayuso-Fernandez I."/>
            <person name="Pacheco R."/>
            <person name="Padilla G."/>
            <person name="Ferreira P."/>
            <person name="Barriuso J."/>
            <person name="Kellner H."/>
            <person name="Castanera R."/>
            <person name="Alfaro M."/>
            <person name="Ramirez L."/>
            <person name="Pisabarro A.G."/>
            <person name="Kuo A."/>
            <person name="Tritt A."/>
            <person name="Lipzen A."/>
            <person name="He G."/>
            <person name="Yan M."/>
            <person name="Ng V."/>
            <person name="Cullen D."/>
            <person name="Martin F."/>
            <person name="Rosso M.-N."/>
            <person name="Henrissat B."/>
            <person name="Hibbett D."/>
            <person name="Martinez A.T."/>
            <person name="Grigoriev I.V."/>
        </authorList>
    </citation>
    <scope>NUCLEOTIDE SEQUENCE</scope>
    <source>
        <strain evidence="1">AH 40177</strain>
    </source>
</reference>
<dbReference type="EMBL" id="JADNRY010000002">
    <property type="protein sequence ID" value="KAF9077878.1"/>
    <property type="molecule type" value="Genomic_DNA"/>
</dbReference>
<comment type="caution">
    <text evidence="1">The sequence shown here is derived from an EMBL/GenBank/DDBJ whole genome shotgun (WGS) entry which is preliminary data.</text>
</comment>
<dbReference type="AlphaFoldDB" id="A0A9P5QAV1"/>
<keyword evidence="2" id="KW-1185">Reference proteome</keyword>
<name>A0A9P5QAV1_9AGAR</name>
<gene>
    <name evidence="1" type="ORF">BDP27DRAFT_329065</name>
</gene>
<sequence length="174" mass="19651">MELPRDHGIGARSVRVFQAGIHIDIQFSRILLAMNYFLAQPKLQVFFAFFRAPFSSKNSPRVSFPLLFSCALSSYNLNSFVRSSFGFAPSLSHSFFVPPPPFPLDNWMNYLQCPTSPLQPDYSLSLSFSNTSRPQLTNDFSPRLISLWQATAILHCTPGFPLYALYPLGNTQKC</sequence>
<proteinExistence type="predicted"/>
<evidence type="ECO:0000313" key="2">
    <source>
        <dbReference type="Proteomes" id="UP000772434"/>
    </source>
</evidence>
<dbReference type="Proteomes" id="UP000772434">
    <property type="component" value="Unassembled WGS sequence"/>
</dbReference>
<accession>A0A9P5QAV1</accession>
<evidence type="ECO:0000313" key="1">
    <source>
        <dbReference type="EMBL" id="KAF9077878.1"/>
    </source>
</evidence>